<evidence type="ECO:0000313" key="5">
    <source>
        <dbReference type="EMBL" id="ROO82702.1"/>
    </source>
</evidence>
<evidence type="ECO:0000313" key="6">
    <source>
        <dbReference type="Proteomes" id="UP000272400"/>
    </source>
</evidence>
<dbReference type="AlphaFoldDB" id="A0A3N1CN19"/>
<dbReference type="Pfam" id="PF06737">
    <property type="entry name" value="Transglycosylas"/>
    <property type="match status" value="1"/>
</dbReference>
<feature type="region of interest" description="Disordered" evidence="3">
    <location>
        <begin position="38"/>
        <end position="111"/>
    </location>
</feature>
<dbReference type="GO" id="GO:0016787">
    <property type="term" value="F:hydrolase activity"/>
    <property type="evidence" value="ECO:0007669"/>
    <property type="project" value="UniProtKB-KW"/>
</dbReference>
<dbReference type="RefSeq" id="WP_123661689.1">
    <property type="nucleotide sequence ID" value="NZ_RJKE01000001.1"/>
</dbReference>
<name>A0A3N1CN19_9ACTN</name>
<proteinExistence type="inferred from homology"/>
<dbReference type="SUPFAM" id="SSF53955">
    <property type="entry name" value="Lysozyme-like"/>
    <property type="match status" value="1"/>
</dbReference>
<comment type="caution">
    <text evidence="5">The sequence shown here is derived from an EMBL/GenBank/DDBJ whole genome shotgun (WGS) entry which is preliminary data.</text>
</comment>
<evidence type="ECO:0000256" key="1">
    <source>
        <dbReference type="ARBA" id="ARBA00010830"/>
    </source>
</evidence>
<dbReference type="Proteomes" id="UP000272400">
    <property type="component" value="Unassembled WGS sequence"/>
</dbReference>
<gene>
    <name evidence="5" type="ORF">EDD29_0184</name>
</gene>
<protein>
    <submittedName>
        <fullName evidence="5">Transglycosylase-like protein with SLT domain</fullName>
    </submittedName>
</protein>
<reference evidence="5 6" key="1">
    <citation type="submission" date="2018-11" db="EMBL/GenBank/DDBJ databases">
        <title>Sequencing the genomes of 1000 actinobacteria strains.</title>
        <authorList>
            <person name="Klenk H.-P."/>
        </authorList>
    </citation>
    <scope>NUCLEOTIDE SEQUENCE [LARGE SCALE GENOMIC DNA]</scope>
    <source>
        <strain evidence="5 6">DSM 44254</strain>
    </source>
</reference>
<dbReference type="OrthoDB" id="1404170at2"/>
<feature type="compositionally biased region" description="Low complexity" evidence="3">
    <location>
        <begin position="74"/>
        <end position="91"/>
    </location>
</feature>
<keyword evidence="6" id="KW-1185">Reference proteome</keyword>
<dbReference type="Gene3D" id="1.10.530.10">
    <property type="match status" value="1"/>
</dbReference>
<dbReference type="EMBL" id="RJKE01000001">
    <property type="protein sequence ID" value="ROO82702.1"/>
    <property type="molecule type" value="Genomic_DNA"/>
</dbReference>
<comment type="similarity">
    <text evidence="1">Belongs to the transglycosylase family. Rpf subfamily.</text>
</comment>
<dbReference type="InterPro" id="IPR023346">
    <property type="entry name" value="Lysozyme-like_dom_sf"/>
</dbReference>
<keyword evidence="2" id="KW-0378">Hydrolase</keyword>
<evidence type="ECO:0000256" key="3">
    <source>
        <dbReference type="SAM" id="MobiDB-lite"/>
    </source>
</evidence>
<dbReference type="CDD" id="cd13925">
    <property type="entry name" value="RPF"/>
    <property type="match status" value="1"/>
</dbReference>
<dbReference type="InterPro" id="IPR010618">
    <property type="entry name" value="RPF"/>
</dbReference>
<feature type="compositionally biased region" description="Basic and acidic residues" evidence="3">
    <location>
        <begin position="92"/>
        <end position="103"/>
    </location>
</feature>
<feature type="domain" description="Resuscitation-promoting factor core lysozyme-like" evidence="4">
    <location>
        <begin position="137"/>
        <end position="199"/>
    </location>
</feature>
<sequence length="214" mass="22317">MPLIATVLLVGVAAGGWNLFSEEPQSAPIALVGDRVKLPSQKDVRSPDSPSGTGGGAPTAPRFDAPVLPPLGSLPPGEAAGEEAGAAPRVAEAPRPEAVEKQDTGGGGGGPLNLLNLPKLLPKEATQLNLLNLPVTDLNWGAVARCESNNDPELITTSKLYGLYQFSREAWESVGGTGLPVHASAEEQTLRAQMLFEKQNGWTTTCGDMLYAKN</sequence>
<accession>A0A3N1CN19</accession>
<organism evidence="5 6">
    <name type="scientific">Actinocorallia herbida</name>
    <dbReference type="NCBI Taxonomy" id="58109"/>
    <lineage>
        <taxon>Bacteria</taxon>
        <taxon>Bacillati</taxon>
        <taxon>Actinomycetota</taxon>
        <taxon>Actinomycetes</taxon>
        <taxon>Streptosporangiales</taxon>
        <taxon>Thermomonosporaceae</taxon>
        <taxon>Actinocorallia</taxon>
    </lineage>
</organism>
<evidence type="ECO:0000259" key="4">
    <source>
        <dbReference type="Pfam" id="PF06737"/>
    </source>
</evidence>
<evidence type="ECO:0000256" key="2">
    <source>
        <dbReference type="ARBA" id="ARBA00022801"/>
    </source>
</evidence>